<dbReference type="EMBL" id="CABPRJ010001421">
    <property type="protein sequence ID" value="VVC35306.1"/>
    <property type="molecule type" value="Genomic_DNA"/>
</dbReference>
<feature type="non-terminal residue" evidence="2">
    <location>
        <position position="109"/>
    </location>
</feature>
<evidence type="ECO:0000313" key="3">
    <source>
        <dbReference type="Proteomes" id="UP000325440"/>
    </source>
</evidence>
<feature type="non-terminal residue" evidence="2">
    <location>
        <position position="1"/>
    </location>
</feature>
<accession>A0A5E4MX68</accession>
<keyword evidence="1" id="KW-0175">Coiled coil</keyword>
<dbReference type="Proteomes" id="UP000325440">
    <property type="component" value="Unassembled WGS sequence"/>
</dbReference>
<organism evidence="2 3">
    <name type="scientific">Cinara cedri</name>
    <dbReference type="NCBI Taxonomy" id="506608"/>
    <lineage>
        <taxon>Eukaryota</taxon>
        <taxon>Metazoa</taxon>
        <taxon>Ecdysozoa</taxon>
        <taxon>Arthropoda</taxon>
        <taxon>Hexapoda</taxon>
        <taxon>Insecta</taxon>
        <taxon>Pterygota</taxon>
        <taxon>Neoptera</taxon>
        <taxon>Paraneoptera</taxon>
        <taxon>Hemiptera</taxon>
        <taxon>Sternorrhyncha</taxon>
        <taxon>Aphidomorpha</taxon>
        <taxon>Aphidoidea</taxon>
        <taxon>Aphididae</taxon>
        <taxon>Lachninae</taxon>
        <taxon>Cinara</taxon>
    </lineage>
</organism>
<reference evidence="2 3" key="1">
    <citation type="submission" date="2019-08" db="EMBL/GenBank/DDBJ databases">
        <authorList>
            <person name="Alioto T."/>
            <person name="Alioto T."/>
            <person name="Gomez Garrido J."/>
        </authorList>
    </citation>
    <scope>NUCLEOTIDE SEQUENCE [LARGE SCALE GENOMIC DNA]</scope>
</reference>
<keyword evidence="3" id="KW-1185">Reference proteome</keyword>
<feature type="coiled-coil region" evidence="1">
    <location>
        <begin position="67"/>
        <end position="95"/>
    </location>
</feature>
<dbReference type="AlphaFoldDB" id="A0A5E4MX68"/>
<dbReference type="OrthoDB" id="6782168at2759"/>
<proteinExistence type="predicted"/>
<name>A0A5E4MX68_9HEMI</name>
<gene>
    <name evidence="2" type="ORF">CINCED_3A013573</name>
</gene>
<evidence type="ECO:0000256" key="1">
    <source>
        <dbReference type="SAM" id="Coils"/>
    </source>
</evidence>
<evidence type="ECO:0000313" key="2">
    <source>
        <dbReference type="EMBL" id="VVC35306.1"/>
    </source>
</evidence>
<protein>
    <submittedName>
        <fullName evidence="2">Uncharacterized protein</fullName>
    </submittedName>
</protein>
<sequence length="109" mass="13035">EHKEMGNKPIEEQWVNLKKIILETGTKILLKGKKDGRKPWISQEVINLINKRRKFKNAVDEEGQKEYRKLRNEIIRSKREKEEFLNEICEEINRELIANNLDKAYGMVK</sequence>